<feature type="region of interest" description="Disordered" evidence="4">
    <location>
        <begin position="806"/>
        <end position="855"/>
    </location>
</feature>
<dbReference type="EnsemblPlants" id="OGLUM03G25010.1">
    <property type="protein sequence ID" value="OGLUM03G25010.1"/>
    <property type="gene ID" value="OGLUM03G25010"/>
</dbReference>
<evidence type="ECO:0000256" key="2">
    <source>
        <dbReference type="ARBA" id="ARBA00022737"/>
    </source>
</evidence>
<dbReference type="Gene3D" id="3.40.50.300">
    <property type="entry name" value="P-loop containing nucleotide triphosphate hydrolases"/>
    <property type="match status" value="1"/>
</dbReference>
<organism evidence="8">
    <name type="scientific">Oryza glumipatula</name>
    <dbReference type="NCBI Taxonomy" id="40148"/>
    <lineage>
        <taxon>Eukaryota</taxon>
        <taxon>Viridiplantae</taxon>
        <taxon>Streptophyta</taxon>
        <taxon>Embryophyta</taxon>
        <taxon>Tracheophyta</taxon>
        <taxon>Spermatophyta</taxon>
        <taxon>Magnoliopsida</taxon>
        <taxon>Liliopsida</taxon>
        <taxon>Poales</taxon>
        <taxon>Poaceae</taxon>
        <taxon>BOP clade</taxon>
        <taxon>Oryzoideae</taxon>
        <taxon>Oryzeae</taxon>
        <taxon>Oryzinae</taxon>
        <taxon>Oryza</taxon>
    </lineage>
</organism>
<dbReference type="InterPro" id="IPR058922">
    <property type="entry name" value="WHD_DRP"/>
</dbReference>
<dbReference type="InterPro" id="IPR036388">
    <property type="entry name" value="WH-like_DNA-bd_sf"/>
</dbReference>
<keyword evidence="2" id="KW-0677">Repeat</keyword>
<evidence type="ECO:0000256" key="1">
    <source>
        <dbReference type="ARBA" id="ARBA00022614"/>
    </source>
</evidence>
<dbReference type="Pfam" id="PF23559">
    <property type="entry name" value="WHD_DRP"/>
    <property type="match status" value="1"/>
</dbReference>
<evidence type="ECO:0000256" key="3">
    <source>
        <dbReference type="ARBA" id="ARBA00022821"/>
    </source>
</evidence>
<feature type="domain" description="Disease resistance protein winged helix" evidence="6">
    <location>
        <begin position="239"/>
        <end position="307"/>
    </location>
</feature>
<protein>
    <submittedName>
        <fullName evidence="8">Uncharacterized protein</fullName>
    </submittedName>
</protein>
<proteinExistence type="predicted"/>
<dbReference type="InterPro" id="IPR002182">
    <property type="entry name" value="NB-ARC"/>
</dbReference>
<dbReference type="InterPro" id="IPR032675">
    <property type="entry name" value="LRR_dom_sf"/>
</dbReference>
<dbReference type="PANTHER" id="PTHR36766">
    <property type="entry name" value="PLANT BROAD-SPECTRUM MILDEW RESISTANCE PROTEIN RPW8"/>
    <property type="match status" value="1"/>
</dbReference>
<dbReference type="PRINTS" id="PR00364">
    <property type="entry name" value="DISEASERSIST"/>
</dbReference>
<keyword evidence="3" id="KW-0611">Plant defense</keyword>
<evidence type="ECO:0000313" key="8">
    <source>
        <dbReference type="EnsemblPlants" id="OGLUM03G25010.1"/>
    </source>
</evidence>
<dbReference type="SUPFAM" id="SSF52058">
    <property type="entry name" value="L domain-like"/>
    <property type="match status" value="1"/>
</dbReference>
<dbReference type="Proteomes" id="UP000026961">
    <property type="component" value="Chromosome 3"/>
</dbReference>
<dbReference type="Gramene" id="OGLUM03G25010.1">
    <property type="protein sequence ID" value="OGLUM03G25010.1"/>
    <property type="gene ID" value="OGLUM03G25010"/>
</dbReference>
<dbReference type="InterPro" id="IPR056789">
    <property type="entry name" value="LRR_R13L1-DRL21"/>
</dbReference>
<dbReference type="eggNOG" id="KOG4658">
    <property type="taxonomic scope" value="Eukaryota"/>
</dbReference>
<dbReference type="InterPro" id="IPR042197">
    <property type="entry name" value="Apaf_helical"/>
</dbReference>
<dbReference type="GO" id="GO:0043531">
    <property type="term" value="F:ADP binding"/>
    <property type="evidence" value="ECO:0007669"/>
    <property type="project" value="InterPro"/>
</dbReference>
<accession>A0A0D9Z9X2</accession>
<dbReference type="PANTHER" id="PTHR36766:SF40">
    <property type="entry name" value="DISEASE RESISTANCE PROTEIN RGA3"/>
    <property type="match status" value="1"/>
</dbReference>
<reference evidence="8" key="1">
    <citation type="submission" date="2015-04" db="UniProtKB">
        <authorList>
            <consortium name="EnsemblPlants"/>
        </authorList>
    </citation>
    <scope>IDENTIFICATION</scope>
</reference>
<evidence type="ECO:0000259" key="7">
    <source>
        <dbReference type="Pfam" id="PF25019"/>
    </source>
</evidence>
<dbReference type="GO" id="GO:0006952">
    <property type="term" value="P:defense response"/>
    <property type="evidence" value="ECO:0007669"/>
    <property type="project" value="UniProtKB-KW"/>
</dbReference>
<evidence type="ECO:0000313" key="9">
    <source>
        <dbReference type="Proteomes" id="UP000026961"/>
    </source>
</evidence>
<evidence type="ECO:0000259" key="5">
    <source>
        <dbReference type="Pfam" id="PF00931"/>
    </source>
</evidence>
<dbReference type="HOGENOM" id="CLU_000837_8_8_1"/>
<dbReference type="Gene3D" id="1.10.8.430">
    <property type="entry name" value="Helical domain of apoptotic protease-activating factors"/>
    <property type="match status" value="1"/>
</dbReference>
<sequence>MSVVSIVGMGGLGKTTLAQMVYNDERVSRYFQLKGWVDVSEDHFDVKAVARKIVMSFTRNPCDIEDMGNLQNMITTQVQDMKFFLVLDNVWNVQKEIWDVLLSLLVGAQLGMILVTTRDETISKMIGTIPSYDLSFLTSEESWQLFKQMAFGFIDQHMDQQFERFGRKIVGKCGGLPLAIKAIGSSLRGETNEETWKDVSESDQWGLPAEEDRVLPALKLSYDRMPVQLKRCFVFLSLLPKGYYFWKEDMINLWMCLGLLKQYCTGRHENIGRMYFDDLIQRAMIQRAESDEKLECFVTHDLIHDLAHYVSGGDFLRINTQYLHETIGKFRYLSLVVSSSDHTDLALNSVTIPGGIRILKVVNARDNRRCSKSISDLYNLRVLDARTDSLRELPQGIKKLVNLRHLNLDLWSPLCMPCGIGGLTRLQTLPRFSIGSGGWHSNVAELHHMVNIHGELCITGLRRVINVDDAQTANLVSKNQLQILRLDWSDGVCPNNCSHPSSQNDVATPDPEHEEEIFESLRPHKNIEELEVVNYSGYKYPSWFGASTFMQLAKIILCQQSCKFLPPLEELPSLCILSMECMTGVEHVRQEFRGNITTKAFPALEELEFQEILKWVEWSQVGQDDFPSLRLLKIKDSHGLRYLPQELSSSLTKLVIKDCSKLASLPAIPNLTTLVLKSKINEQILNDLHFPRLRSLKVLLSRSIEHLLLDNQNHPLLKVLVISVCPRFHSIMGLSSLGSLKFLKINRCPYLQLPSDKPLSTQLRLLTITKCPLLADWLEVQISHQQCQLHESKDAWYEEQQALDELNDASEDEQREEFGLLYEDENGEDNDEQDHEQSEDEEIQYGSDDSSEEDE</sequence>
<dbReference type="InterPro" id="IPR027417">
    <property type="entry name" value="P-loop_NTPase"/>
</dbReference>
<feature type="compositionally biased region" description="Acidic residues" evidence="4">
    <location>
        <begin position="806"/>
        <end position="815"/>
    </location>
</feature>
<reference evidence="8" key="2">
    <citation type="submission" date="2018-05" db="EMBL/GenBank/DDBJ databases">
        <title>OgluRS3 (Oryza glumaepatula Reference Sequence Version 3).</title>
        <authorList>
            <person name="Zhang J."/>
            <person name="Kudrna D."/>
            <person name="Lee S."/>
            <person name="Talag J."/>
            <person name="Welchert J."/>
            <person name="Wing R.A."/>
        </authorList>
    </citation>
    <scope>NUCLEOTIDE SEQUENCE [LARGE SCALE GENOMIC DNA]</scope>
</reference>
<evidence type="ECO:0000259" key="6">
    <source>
        <dbReference type="Pfam" id="PF23559"/>
    </source>
</evidence>
<keyword evidence="9" id="KW-1185">Reference proteome</keyword>
<dbReference type="AlphaFoldDB" id="A0A0D9Z9X2"/>
<name>A0A0D9Z9X2_9ORYZ</name>
<dbReference type="SUPFAM" id="SSF52540">
    <property type="entry name" value="P-loop containing nucleoside triphosphate hydrolases"/>
    <property type="match status" value="1"/>
</dbReference>
<dbReference type="Pfam" id="PF00931">
    <property type="entry name" value="NB-ARC"/>
    <property type="match status" value="1"/>
</dbReference>
<feature type="domain" description="R13L1/DRL21-like LRR repeat region" evidence="7">
    <location>
        <begin position="444"/>
        <end position="582"/>
    </location>
</feature>
<dbReference type="Pfam" id="PF25019">
    <property type="entry name" value="LRR_R13L1-DRL21"/>
    <property type="match status" value="1"/>
</dbReference>
<dbReference type="Gene3D" id="1.10.10.10">
    <property type="entry name" value="Winged helix-like DNA-binding domain superfamily/Winged helix DNA-binding domain"/>
    <property type="match status" value="1"/>
</dbReference>
<feature type="domain" description="NB-ARC" evidence="5">
    <location>
        <begin position="3"/>
        <end position="151"/>
    </location>
</feature>
<feature type="compositionally biased region" description="Acidic residues" evidence="4">
    <location>
        <begin position="822"/>
        <end position="855"/>
    </location>
</feature>
<evidence type="ECO:0000256" key="4">
    <source>
        <dbReference type="SAM" id="MobiDB-lite"/>
    </source>
</evidence>
<keyword evidence="1" id="KW-0433">Leucine-rich repeat</keyword>
<dbReference type="Gene3D" id="3.80.10.10">
    <property type="entry name" value="Ribonuclease Inhibitor"/>
    <property type="match status" value="1"/>
</dbReference>